<evidence type="ECO:0000256" key="3">
    <source>
        <dbReference type="SAM" id="MobiDB-lite"/>
    </source>
</evidence>
<dbReference type="InterPro" id="IPR036397">
    <property type="entry name" value="RNaseH_sf"/>
</dbReference>
<comment type="caution">
    <text evidence="5">The sequence shown here is derived from an EMBL/GenBank/DDBJ whole genome shotgun (WGS) entry which is preliminary data.</text>
</comment>
<dbReference type="InterPro" id="IPR057670">
    <property type="entry name" value="SH3_retrovirus"/>
</dbReference>
<dbReference type="Pfam" id="PF22936">
    <property type="entry name" value="Pol_BBD"/>
    <property type="match status" value="1"/>
</dbReference>
<dbReference type="GO" id="GO:0003723">
    <property type="term" value="F:RNA binding"/>
    <property type="evidence" value="ECO:0007669"/>
    <property type="project" value="UniProtKB-KW"/>
</dbReference>
<reference evidence="5" key="1">
    <citation type="submission" date="2021-03" db="EMBL/GenBank/DDBJ databases">
        <title>Draft genome sequence of rust myrtle Austropuccinia psidii MF-1, a brazilian biotype.</title>
        <authorList>
            <person name="Quecine M.C."/>
            <person name="Pachon D.M.R."/>
            <person name="Bonatelli M.L."/>
            <person name="Correr F.H."/>
            <person name="Franceschini L.M."/>
            <person name="Leite T.F."/>
            <person name="Margarido G.R.A."/>
            <person name="Almeida C.A."/>
            <person name="Ferrarezi J.A."/>
            <person name="Labate C.A."/>
        </authorList>
    </citation>
    <scope>NUCLEOTIDE SEQUENCE</scope>
    <source>
        <strain evidence="5">MF-1</strain>
    </source>
</reference>
<dbReference type="InterPro" id="IPR054722">
    <property type="entry name" value="PolX-like_BBD"/>
</dbReference>
<sequence>MFNSRILFSSFIETSPIGVYTGDSSSSLKSKGSGTVDILINNQTFSLKDCLLVPNLNCNLISLLRLCDGKLVISRSGASFTLKSDEKFEIKGKIVNNLRKVEYTLPAVLTTGTVIEPWHQRLGHPGNQAIKSMGLPVQSVPCSICDLNKIHRKPFNHHFEWANKPLDCVHINLHKSEALKQFSIVKAYMETLHDRSIKKLVSDRGGEFLNNDFKLLAETQGFVHVFSPPDTPQHNGYAERANRTILEKTRFLLNSSGLPNHYWADSLNTAVFLSNLIPTPSRFNLSPYTLWTGNPPRIKKLCVFGCRAIVSIPRNHREWKLGPAGEIGVLLGYENDNSAYQILRLSDKKVLISKHVRFDESNFPFSKTQSQSDEFRATRDGEVISLGRIEGDSSEATENVVDEAHISEVVQAEAVDEICSSDLGHTSEDNSRRVDEIPLSSEPDAVSREPISNSRPTRLKVIGPRHPTIISGDINQDNILTYSRRLKVLVTGSEEAPKTFRSALKGPSSKEWLKAIEKELTSMANLNVWDVVELKPDYKLVGTTWVFRIKTNHLKQVTEHKARLCAQGFSQTPGVDFGKTYAPTGRLNSLRCLISYSVINRLEFHQVDIKSAFLNAPLVDTVFLSIPQGLEVDNRKHCLRLKKAIYGLKQAPLAWYDRLRGWLLQVGFSLCVLDPCVFFRGGNLPVWLYVHVNDIAIFGKDVSIFKEELKSEFEIKDVGPADLMLGIKVTHFSEHVSLDQGHFIESLLELYGMDSCKPVATPLLPNTHLVPATEQELVKFEMLGVNYQSAIGSINYLSTGTRPDLSYAVSSLSQFLEKPGFLQWQAFLHVLRYLKGTLNVGLVYSGGCSVDVEAYSDADWGNCPETRRSITWYLATFGKNLVLWKTRKQPSVSISTAEAEYKALCDLASELLWLKQWCHECNLLDKSFTIPIHEDNQGCINTINGDCNVNNKRMKHVDIQLHFVKEVVKSGAFKLNFVPTHHMLADFLTKSIARPSLPRSLRTLGVISLGVRGSVENLDQNQFDLQPATPILTKRHNRLS</sequence>
<dbReference type="GO" id="GO:0015074">
    <property type="term" value="P:DNA integration"/>
    <property type="evidence" value="ECO:0007669"/>
    <property type="project" value="InterPro"/>
</dbReference>
<keyword evidence="2" id="KW-0694">RNA-binding</keyword>
<dbReference type="OrthoDB" id="158631at2759"/>
<feature type="compositionally biased region" description="Basic and acidic residues" evidence="3">
    <location>
        <begin position="425"/>
        <end position="436"/>
    </location>
</feature>
<evidence type="ECO:0000256" key="1">
    <source>
        <dbReference type="ARBA" id="ARBA00022750"/>
    </source>
</evidence>
<dbReference type="SUPFAM" id="SSF53098">
    <property type="entry name" value="Ribonuclease H-like"/>
    <property type="match status" value="1"/>
</dbReference>
<dbReference type="Pfam" id="PF25597">
    <property type="entry name" value="SH3_retrovirus"/>
    <property type="match status" value="1"/>
</dbReference>
<dbReference type="Gene3D" id="3.30.420.10">
    <property type="entry name" value="Ribonuclease H-like superfamily/Ribonuclease H"/>
    <property type="match status" value="1"/>
</dbReference>
<gene>
    <name evidence="5" type="ORF">O181_075364</name>
</gene>
<feature type="region of interest" description="Disordered" evidence="3">
    <location>
        <begin position="422"/>
        <end position="459"/>
    </location>
</feature>
<keyword evidence="1" id="KW-0064">Aspartyl protease</keyword>
<evidence type="ECO:0000256" key="2">
    <source>
        <dbReference type="ARBA" id="ARBA00022884"/>
    </source>
</evidence>
<keyword evidence="1" id="KW-0645">Protease</keyword>
<accession>A0A9Q3FAF6</accession>
<keyword evidence="6" id="KW-1185">Reference proteome</keyword>
<dbReference type="SUPFAM" id="SSF56672">
    <property type="entry name" value="DNA/RNA polymerases"/>
    <property type="match status" value="1"/>
</dbReference>
<dbReference type="CDD" id="cd09272">
    <property type="entry name" value="RNase_HI_RT_Ty1"/>
    <property type="match status" value="1"/>
</dbReference>
<dbReference type="PANTHER" id="PTHR11439:SF440">
    <property type="entry name" value="INTEGRASE CATALYTIC DOMAIN-CONTAINING PROTEIN"/>
    <property type="match status" value="1"/>
</dbReference>
<dbReference type="InterPro" id="IPR043502">
    <property type="entry name" value="DNA/RNA_pol_sf"/>
</dbReference>
<dbReference type="InterPro" id="IPR013103">
    <property type="entry name" value="RVT_2"/>
</dbReference>
<dbReference type="InterPro" id="IPR001584">
    <property type="entry name" value="Integrase_cat-core"/>
</dbReference>
<evidence type="ECO:0000259" key="4">
    <source>
        <dbReference type="PROSITE" id="PS50994"/>
    </source>
</evidence>
<dbReference type="GO" id="GO:0004190">
    <property type="term" value="F:aspartic-type endopeptidase activity"/>
    <property type="evidence" value="ECO:0007669"/>
    <property type="project" value="UniProtKB-KW"/>
</dbReference>
<dbReference type="EMBL" id="AVOT02040427">
    <property type="protein sequence ID" value="MBW0535649.1"/>
    <property type="molecule type" value="Genomic_DNA"/>
</dbReference>
<proteinExistence type="predicted"/>
<dbReference type="PROSITE" id="PS50994">
    <property type="entry name" value="INTEGRASE"/>
    <property type="match status" value="1"/>
</dbReference>
<dbReference type="GO" id="GO:0005634">
    <property type="term" value="C:nucleus"/>
    <property type="evidence" value="ECO:0007669"/>
    <property type="project" value="UniProtKB-ARBA"/>
</dbReference>
<dbReference type="InterPro" id="IPR012337">
    <property type="entry name" value="RNaseH-like_sf"/>
</dbReference>
<evidence type="ECO:0000313" key="5">
    <source>
        <dbReference type="EMBL" id="MBW0535649.1"/>
    </source>
</evidence>
<name>A0A9Q3FAF6_9BASI</name>
<organism evidence="5 6">
    <name type="scientific">Austropuccinia psidii MF-1</name>
    <dbReference type="NCBI Taxonomy" id="1389203"/>
    <lineage>
        <taxon>Eukaryota</taxon>
        <taxon>Fungi</taxon>
        <taxon>Dikarya</taxon>
        <taxon>Basidiomycota</taxon>
        <taxon>Pucciniomycotina</taxon>
        <taxon>Pucciniomycetes</taxon>
        <taxon>Pucciniales</taxon>
        <taxon>Sphaerophragmiaceae</taxon>
        <taxon>Austropuccinia</taxon>
    </lineage>
</organism>
<dbReference type="AlphaFoldDB" id="A0A9Q3FAF6"/>
<dbReference type="Pfam" id="PF07727">
    <property type="entry name" value="RVT_2"/>
    <property type="match status" value="1"/>
</dbReference>
<feature type="domain" description="Integrase catalytic" evidence="4">
    <location>
        <begin position="184"/>
        <end position="295"/>
    </location>
</feature>
<keyword evidence="1" id="KW-0378">Hydrolase</keyword>
<evidence type="ECO:0000313" key="6">
    <source>
        <dbReference type="Proteomes" id="UP000765509"/>
    </source>
</evidence>
<dbReference type="PANTHER" id="PTHR11439">
    <property type="entry name" value="GAG-POL-RELATED RETROTRANSPOSON"/>
    <property type="match status" value="1"/>
</dbReference>
<protein>
    <recommendedName>
        <fullName evidence="4">Integrase catalytic domain-containing protein</fullName>
    </recommendedName>
</protein>
<dbReference type="Proteomes" id="UP000765509">
    <property type="component" value="Unassembled WGS sequence"/>
</dbReference>